<evidence type="ECO:0000256" key="1">
    <source>
        <dbReference type="ARBA" id="ARBA00022475"/>
    </source>
</evidence>
<dbReference type="GO" id="GO:0005886">
    <property type="term" value="C:plasma membrane"/>
    <property type="evidence" value="ECO:0007669"/>
    <property type="project" value="InterPro"/>
</dbReference>
<dbReference type="RefSeq" id="WP_201158306.1">
    <property type="nucleotide sequence ID" value="NZ_NHSD01000310.1"/>
</dbReference>
<name>A0A934TN24_9RHOB</name>
<keyword evidence="2 5" id="KW-0812">Transmembrane</keyword>
<dbReference type="InterPro" id="IPR010445">
    <property type="entry name" value="LapA_dom"/>
</dbReference>
<feature type="transmembrane region" description="Helical" evidence="5">
    <location>
        <begin position="51"/>
        <end position="71"/>
    </location>
</feature>
<organism evidence="7 8">
    <name type="scientific">Rhodobaculum claviforme</name>
    <dbReference type="NCBI Taxonomy" id="1549854"/>
    <lineage>
        <taxon>Bacteria</taxon>
        <taxon>Pseudomonadati</taxon>
        <taxon>Pseudomonadota</taxon>
        <taxon>Alphaproteobacteria</taxon>
        <taxon>Rhodobacterales</taxon>
        <taxon>Paracoccaceae</taxon>
        <taxon>Rhodobaculum</taxon>
    </lineage>
</organism>
<evidence type="ECO:0000313" key="8">
    <source>
        <dbReference type="Proteomes" id="UP000706333"/>
    </source>
</evidence>
<reference evidence="7" key="2">
    <citation type="journal article" date="2020" name="Microorganisms">
        <title>Osmotic Adaptation and Compatible Solute Biosynthesis of Phototrophic Bacteria as Revealed from Genome Analyses.</title>
        <authorList>
            <person name="Imhoff J.F."/>
            <person name="Rahn T."/>
            <person name="Kunzel S."/>
            <person name="Keller A."/>
            <person name="Neulinger S.C."/>
        </authorList>
    </citation>
    <scope>NUCLEOTIDE SEQUENCE</scope>
    <source>
        <strain evidence="7">LMG 28126</strain>
    </source>
</reference>
<keyword evidence="1" id="KW-1003">Cell membrane</keyword>
<protein>
    <recommendedName>
        <fullName evidence="6">Lipopolysaccharide assembly protein A domain-containing protein</fullName>
    </recommendedName>
</protein>
<sequence length="127" mass="13995">MRVLRVFKYVVLLVLALGIVVLSLANRGPMTLQLLPHDLATFAGYNQTIELPVFVVILAGVAVGLLIGFIWEWLREYRLRADAARARAEAKRLRATMAREGRPATQSEADDVLALLEGGKGQGRIAR</sequence>
<evidence type="ECO:0000313" key="7">
    <source>
        <dbReference type="EMBL" id="MBK5928541.1"/>
    </source>
</evidence>
<evidence type="ECO:0000256" key="4">
    <source>
        <dbReference type="ARBA" id="ARBA00023136"/>
    </source>
</evidence>
<gene>
    <name evidence="7" type="ORF">CCR87_14580</name>
</gene>
<proteinExistence type="predicted"/>
<comment type="caution">
    <text evidence="7">The sequence shown here is derived from an EMBL/GenBank/DDBJ whole genome shotgun (WGS) entry which is preliminary data.</text>
</comment>
<evidence type="ECO:0000259" key="6">
    <source>
        <dbReference type="Pfam" id="PF06305"/>
    </source>
</evidence>
<evidence type="ECO:0000256" key="3">
    <source>
        <dbReference type="ARBA" id="ARBA00022989"/>
    </source>
</evidence>
<feature type="domain" description="Lipopolysaccharide assembly protein A" evidence="6">
    <location>
        <begin position="47"/>
        <end position="95"/>
    </location>
</feature>
<evidence type="ECO:0000256" key="2">
    <source>
        <dbReference type="ARBA" id="ARBA00022692"/>
    </source>
</evidence>
<keyword evidence="8" id="KW-1185">Reference proteome</keyword>
<accession>A0A934TN24</accession>
<dbReference type="Proteomes" id="UP000706333">
    <property type="component" value="Unassembled WGS sequence"/>
</dbReference>
<dbReference type="EMBL" id="NHSD01000310">
    <property type="protein sequence ID" value="MBK5928541.1"/>
    <property type="molecule type" value="Genomic_DNA"/>
</dbReference>
<keyword evidence="4 5" id="KW-0472">Membrane</keyword>
<dbReference type="AlphaFoldDB" id="A0A934TN24"/>
<reference evidence="7" key="1">
    <citation type="submission" date="2017-05" db="EMBL/GenBank/DDBJ databases">
        <authorList>
            <person name="Imhoff J.F."/>
            <person name="Rahn T."/>
            <person name="Kuenzel S."/>
            <person name="Neulinger S.C."/>
        </authorList>
    </citation>
    <scope>NUCLEOTIDE SEQUENCE</scope>
    <source>
        <strain evidence="7">LMG 28126</strain>
    </source>
</reference>
<evidence type="ECO:0000256" key="5">
    <source>
        <dbReference type="SAM" id="Phobius"/>
    </source>
</evidence>
<keyword evidence="3 5" id="KW-1133">Transmembrane helix</keyword>
<dbReference type="Pfam" id="PF06305">
    <property type="entry name" value="LapA_dom"/>
    <property type="match status" value="1"/>
</dbReference>